<organism evidence="3 4">
    <name type="scientific">Methanothermobacter thermautotrophicus</name>
    <name type="common">Methanobacterium thermoformicicum</name>
    <dbReference type="NCBI Taxonomy" id="145262"/>
    <lineage>
        <taxon>Archaea</taxon>
        <taxon>Methanobacteriati</taxon>
        <taxon>Methanobacteriota</taxon>
        <taxon>Methanomada group</taxon>
        <taxon>Methanobacteria</taxon>
        <taxon>Methanobacteriales</taxon>
        <taxon>Methanobacteriaceae</taxon>
        <taxon>Methanothermobacter</taxon>
    </lineage>
</organism>
<dbReference type="InterPro" id="IPR036890">
    <property type="entry name" value="HATPase_C_sf"/>
</dbReference>
<accession>A0A842YNF0</accession>
<evidence type="ECO:0000313" key="3">
    <source>
        <dbReference type="EMBL" id="MBE2900497.1"/>
    </source>
</evidence>
<protein>
    <recommendedName>
        <fullName evidence="2">Histidine kinase/HSP90-like ATPase domain-containing protein</fullName>
    </recommendedName>
</protein>
<comment type="caution">
    <text evidence="3">The sequence shown here is derived from an EMBL/GenBank/DDBJ whole genome shotgun (WGS) entry which is preliminary data.</text>
</comment>
<evidence type="ECO:0000256" key="1">
    <source>
        <dbReference type="SAM" id="MobiDB-lite"/>
    </source>
</evidence>
<feature type="compositionally biased region" description="Basic residues" evidence="1">
    <location>
        <begin position="110"/>
        <end position="122"/>
    </location>
</feature>
<dbReference type="Gene3D" id="3.30.565.10">
    <property type="entry name" value="Histidine kinase-like ATPase, C-terminal domain"/>
    <property type="match status" value="1"/>
</dbReference>
<name>A0A842YNF0_METTF</name>
<dbReference type="InterPro" id="IPR003594">
    <property type="entry name" value="HATPase_dom"/>
</dbReference>
<dbReference type="Pfam" id="PF02518">
    <property type="entry name" value="HATPase_c"/>
    <property type="match status" value="1"/>
</dbReference>
<feature type="domain" description="Histidine kinase/HSP90-like ATPase" evidence="2">
    <location>
        <begin position="52"/>
        <end position="105"/>
    </location>
</feature>
<gene>
    <name evidence="3" type="ORF">DNK57_06785</name>
</gene>
<evidence type="ECO:0000313" key="4">
    <source>
        <dbReference type="Proteomes" id="UP000646659"/>
    </source>
</evidence>
<dbReference type="SUPFAM" id="SSF55874">
    <property type="entry name" value="ATPase domain of HSP90 chaperone/DNA topoisomerase II/histidine kinase"/>
    <property type="match status" value="1"/>
</dbReference>
<reference evidence="3" key="1">
    <citation type="submission" date="2018-06" db="EMBL/GenBank/DDBJ databases">
        <title>Draft genome sequence of Methanothermobacter thermautotrophicus Strain WHS, a thermophilic, hydrogenotrophic methanogen isolated from Washburn Hot Springs in Yellowstone National Park, USA.</title>
        <authorList>
            <person name="Mckay L.J."/>
            <person name="Klingelsmith K."/>
            <person name="Inskeep W.P."/>
            <person name="Fields M.W."/>
        </authorList>
    </citation>
    <scope>NUCLEOTIDE SEQUENCE</scope>
    <source>
        <strain evidence="3">WHS</strain>
    </source>
</reference>
<dbReference type="Proteomes" id="UP000646659">
    <property type="component" value="Unassembled WGS sequence"/>
</dbReference>
<dbReference type="PANTHER" id="PTHR43065">
    <property type="entry name" value="SENSOR HISTIDINE KINASE"/>
    <property type="match status" value="1"/>
</dbReference>
<dbReference type="OrthoDB" id="8127at2157"/>
<proteinExistence type="predicted"/>
<feature type="region of interest" description="Disordered" evidence="1">
    <location>
        <begin position="98"/>
        <end position="122"/>
    </location>
</feature>
<sequence length="122" mass="13808">MHEHLYQTETLAQVNIKEYIKKLLEDLTIFYKAKIKKELEIENIQLDIDTAVPLGLIINELATNSIKHAFPTGKGTITIKLTTKNNKIELTVADNGIGMPENIKPEKNRNTRPKTSKPPKTT</sequence>
<dbReference type="EMBL" id="QKOF01000006">
    <property type="protein sequence ID" value="MBE2900497.1"/>
    <property type="molecule type" value="Genomic_DNA"/>
</dbReference>
<dbReference type="PANTHER" id="PTHR43065:SF23">
    <property type="entry name" value="SENSOR HISTIDINE KINASE PDTAS"/>
    <property type="match status" value="1"/>
</dbReference>
<evidence type="ECO:0000259" key="2">
    <source>
        <dbReference type="Pfam" id="PF02518"/>
    </source>
</evidence>
<dbReference type="AlphaFoldDB" id="A0A842YNF0"/>